<feature type="signal peptide" evidence="2">
    <location>
        <begin position="1"/>
        <end position="21"/>
    </location>
</feature>
<evidence type="ECO:0000256" key="1">
    <source>
        <dbReference type="SAM" id="Phobius"/>
    </source>
</evidence>
<dbReference type="Proteomes" id="UP001460202">
    <property type="component" value="Unassembled WGS sequence"/>
</dbReference>
<keyword evidence="1" id="KW-0812">Transmembrane</keyword>
<reference evidence="4 5" key="1">
    <citation type="submission" date="2024-03" db="EMBL/GenBank/DDBJ databases">
        <title>Human intestinal bacterial collection.</title>
        <authorList>
            <person name="Pauvert C."/>
            <person name="Hitch T.C.A."/>
            <person name="Clavel T."/>
        </authorList>
    </citation>
    <scope>NUCLEOTIDE SEQUENCE [LARGE SCALE GENOMIC DNA]</scope>
    <source>
        <strain evidence="4 5">CLA-KB-H122</strain>
    </source>
</reference>
<evidence type="ECO:0000313" key="5">
    <source>
        <dbReference type="Proteomes" id="UP001460202"/>
    </source>
</evidence>
<dbReference type="InterPro" id="IPR045957">
    <property type="entry name" value="DUF6377"/>
</dbReference>
<proteinExistence type="predicted"/>
<keyword evidence="2" id="KW-0732">Signal</keyword>
<keyword evidence="5" id="KW-1185">Reference proteome</keyword>
<keyword evidence="1" id="KW-1133">Transmembrane helix</keyword>
<accession>A0ABV1H0D1</accession>
<name>A0ABV1H0D1_9BACT</name>
<dbReference type="EMBL" id="JBBMFL010000022">
    <property type="protein sequence ID" value="MEQ2546119.1"/>
    <property type="molecule type" value="Genomic_DNA"/>
</dbReference>
<feature type="transmembrane region" description="Helical" evidence="1">
    <location>
        <begin position="331"/>
        <end position="354"/>
    </location>
</feature>
<sequence>MKIIPFAAILLSALSAFPVFGNDEAGLQELFRWLDRAIAHSGEYAARREARIDSLKNELSREELPLRTCFDLTEQLADIYSSYQSDSSLLYFRRGLELAERIGDNDLTMRARSSIALCYSLGGRFYEAEEILNAISDTVSVSRRALQSYYVAQHRKNRELCYLTEPGVRRDVFRLREHYYARRAAEIGEDTFTRLYYGYMDAILREDWPEATALCDSLLISLPSDSHEYAKAANHKAQLERRAGRPDRELAWFVCSALADIQSAVRDHGSLCAVSEKLLDRGDVERAMNYIRVAINDTRFFNSPSRSWRDMAILPQIESAYSERNARLHTMYIVLICVVLLFFVSAAAAGLYVLSQNRRLFAVQQTLRESNDKLNELARSLRETNGRLSCQNIRIADANRIKEVYIGGFLQTISEYINKLSATYQHVNKMLRDDRIAELRREYARSNIRNDELKEFYALFDKTFLGLFPSFIDEMNALLDAEACTEGRRDGELTTVLRIYALIRLGIADTATIAALLHCSIRTVYNYRSFVQRHVRPEVGDLEQRVLLIGINGNSDHSTQNPAI</sequence>
<dbReference type="Pfam" id="PF19904">
    <property type="entry name" value="DUF6377"/>
    <property type="match status" value="1"/>
</dbReference>
<keyword evidence="1" id="KW-0472">Membrane</keyword>
<organism evidence="4 5">
    <name type="scientific">Alistipes intestinihominis</name>
    <dbReference type="NCBI Taxonomy" id="3133172"/>
    <lineage>
        <taxon>Bacteria</taxon>
        <taxon>Pseudomonadati</taxon>
        <taxon>Bacteroidota</taxon>
        <taxon>Bacteroidia</taxon>
        <taxon>Bacteroidales</taxon>
        <taxon>Rikenellaceae</taxon>
        <taxon>Alistipes</taxon>
    </lineage>
</organism>
<evidence type="ECO:0000259" key="3">
    <source>
        <dbReference type="Pfam" id="PF19904"/>
    </source>
</evidence>
<evidence type="ECO:0000313" key="4">
    <source>
        <dbReference type="EMBL" id="MEQ2546119.1"/>
    </source>
</evidence>
<protein>
    <submittedName>
        <fullName evidence="4">DUF6377 domain-containing protein</fullName>
    </submittedName>
</protein>
<gene>
    <name evidence="4" type="ORF">WMO46_14325</name>
</gene>
<evidence type="ECO:0000256" key="2">
    <source>
        <dbReference type="SAM" id="SignalP"/>
    </source>
</evidence>
<dbReference type="RefSeq" id="WP_165357786.1">
    <property type="nucleotide sequence ID" value="NZ_JBBMFL010000022.1"/>
</dbReference>
<dbReference type="GeneID" id="78180996"/>
<comment type="caution">
    <text evidence="4">The sequence shown here is derived from an EMBL/GenBank/DDBJ whole genome shotgun (WGS) entry which is preliminary data.</text>
</comment>
<feature type="domain" description="DUF6377" evidence="3">
    <location>
        <begin position="260"/>
        <end position="514"/>
    </location>
</feature>
<feature type="chain" id="PRO_5046474757" evidence="2">
    <location>
        <begin position="22"/>
        <end position="564"/>
    </location>
</feature>